<gene>
    <name evidence="2" type="ORF">J3R30DRAFT_3707394</name>
</gene>
<keyword evidence="1" id="KW-0472">Membrane</keyword>
<evidence type="ECO:0000256" key="1">
    <source>
        <dbReference type="SAM" id="Phobius"/>
    </source>
</evidence>
<name>A0A9W9A4W0_9AGAR</name>
<sequence length="284" mass="32123">MPHLKSGFILLLQPPLPSKASQLNLMRVFSFIRYAIAFYGLALEAFYPFDSLPVNISDEIKESLKSQAKDVNYFSAVVSLSFIAMFFYIIVAMSIAHGVFRLMMLRPKFRELMEKRLAERALNAQDKKKPSKRAILRSIVFNMLLSVLLVVNDIIFNRPDDALSFKEGVIARCQYLSHDAQLAFFVQFATLAAMSLLAIIFVSLTAIYRRSRQSRAVGDEESRLAPGEMTEVAVEGQKTFVLEEKLVDISDGIDGIYEKMETYVATPTVEPETKESIEEPLIKL</sequence>
<evidence type="ECO:0000313" key="3">
    <source>
        <dbReference type="Proteomes" id="UP001150266"/>
    </source>
</evidence>
<accession>A0A9W9A4W0</accession>
<dbReference type="EMBL" id="JAOTPV010000016">
    <property type="protein sequence ID" value="KAJ4474469.1"/>
    <property type="molecule type" value="Genomic_DNA"/>
</dbReference>
<proteinExistence type="predicted"/>
<keyword evidence="1" id="KW-0812">Transmembrane</keyword>
<feature type="transmembrane region" description="Helical" evidence="1">
    <location>
        <begin position="134"/>
        <end position="156"/>
    </location>
</feature>
<feature type="transmembrane region" description="Helical" evidence="1">
    <location>
        <begin position="73"/>
        <end position="100"/>
    </location>
</feature>
<comment type="caution">
    <text evidence="2">The sequence shown here is derived from an EMBL/GenBank/DDBJ whole genome shotgun (WGS) entry which is preliminary data.</text>
</comment>
<feature type="transmembrane region" description="Helical" evidence="1">
    <location>
        <begin position="184"/>
        <end position="208"/>
    </location>
</feature>
<feature type="transmembrane region" description="Helical" evidence="1">
    <location>
        <begin position="31"/>
        <end position="49"/>
    </location>
</feature>
<evidence type="ECO:0000313" key="2">
    <source>
        <dbReference type="EMBL" id="KAJ4474469.1"/>
    </source>
</evidence>
<dbReference type="AlphaFoldDB" id="A0A9W9A4W0"/>
<dbReference type="OrthoDB" id="2959680at2759"/>
<protein>
    <submittedName>
        <fullName evidence="2">Uncharacterized protein</fullName>
    </submittedName>
</protein>
<keyword evidence="1" id="KW-1133">Transmembrane helix</keyword>
<reference evidence="2" key="1">
    <citation type="submission" date="2022-08" db="EMBL/GenBank/DDBJ databases">
        <title>A Global Phylogenomic Analysis of the Shiitake Genus Lentinula.</title>
        <authorList>
            <consortium name="DOE Joint Genome Institute"/>
            <person name="Sierra-Patev S."/>
            <person name="Min B."/>
            <person name="Naranjo-Ortiz M."/>
            <person name="Looney B."/>
            <person name="Konkel Z."/>
            <person name="Slot J.C."/>
            <person name="Sakamoto Y."/>
            <person name="Steenwyk J.L."/>
            <person name="Rokas A."/>
            <person name="Carro J."/>
            <person name="Camarero S."/>
            <person name="Ferreira P."/>
            <person name="Molpeceres G."/>
            <person name="Ruiz-Duenas F.J."/>
            <person name="Serrano A."/>
            <person name="Henrissat B."/>
            <person name="Drula E."/>
            <person name="Hughes K.W."/>
            <person name="Mata J.L."/>
            <person name="Ishikawa N.K."/>
            <person name="Vargas-Isla R."/>
            <person name="Ushijima S."/>
            <person name="Smith C.A."/>
            <person name="Ahrendt S."/>
            <person name="Andreopoulos W."/>
            <person name="He G."/>
            <person name="Labutti K."/>
            <person name="Lipzen A."/>
            <person name="Ng V."/>
            <person name="Riley R."/>
            <person name="Sandor L."/>
            <person name="Barry K."/>
            <person name="Martinez A.T."/>
            <person name="Xiao Y."/>
            <person name="Gibbons J.G."/>
            <person name="Terashima K."/>
            <person name="Grigoriev I.V."/>
            <person name="Hibbett D.S."/>
        </authorList>
    </citation>
    <scope>NUCLEOTIDE SEQUENCE</scope>
    <source>
        <strain evidence="2">JLM2183</strain>
    </source>
</reference>
<keyword evidence="3" id="KW-1185">Reference proteome</keyword>
<dbReference type="Proteomes" id="UP001150266">
    <property type="component" value="Unassembled WGS sequence"/>
</dbReference>
<organism evidence="2 3">
    <name type="scientific">Lentinula aciculospora</name>
    <dbReference type="NCBI Taxonomy" id="153920"/>
    <lineage>
        <taxon>Eukaryota</taxon>
        <taxon>Fungi</taxon>
        <taxon>Dikarya</taxon>
        <taxon>Basidiomycota</taxon>
        <taxon>Agaricomycotina</taxon>
        <taxon>Agaricomycetes</taxon>
        <taxon>Agaricomycetidae</taxon>
        <taxon>Agaricales</taxon>
        <taxon>Marasmiineae</taxon>
        <taxon>Omphalotaceae</taxon>
        <taxon>Lentinula</taxon>
    </lineage>
</organism>